<dbReference type="SUPFAM" id="SSF49785">
    <property type="entry name" value="Galactose-binding domain-like"/>
    <property type="match status" value="1"/>
</dbReference>
<evidence type="ECO:0000313" key="2">
    <source>
        <dbReference type="EMBL" id="CAI8610271.1"/>
    </source>
</evidence>
<dbReference type="Proteomes" id="UP001157006">
    <property type="component" value="Chromosome 4"/>
</dbReference>
<accession>A0AAV1AJ01</accession>
<sequence>MPNSSDSKESQKIRGNASSPGSTCEQTQYIGLEKTWRYKFSNQKLVIVLLSLFSTLQSVNIDQNEGFIKNGQSPLTINSAGHAMHVFINGQLSGTVYGSLRLFVFAFTLARAFSHYLTIMGIAETHHRGWRGLWYEFQNLVMSIQPACEGDFGPALGAINTLCSKRVRYPPSRSNFSSEPVVTVQV</sequence>
<evidence type="ECO:0000313" key="3">
    <source>
        <dbReference type="Proteomes" id="UP001157006"/>
    </source>
</evidence>
<proteinExistence type="predicted"/>
<dbReference type="InterPro" id="IPR008979">
    <property type="entry name" value="Galactose-bd-like_sf"/>
</dbReference>
<protein>
    <submittedName>
        <fullName evidence="2">Uncharacterized protein</fullName>
    </submittedName>
</protein>
<keyword evidence="3" id="KW-1185">Reference proteome</keyword>
<evidence type="ECO:0000256" key="1">
    <source>
        <dbReference type="SAM" id="MobiDB-lite"/>
    </source>
</evidence>
<feature type="compositionally biased region" description="Basic and acidic residues" evidence="1">
    <location>
        <begin position="1"/>
        <end position="12"/>
    </location>
</feature>
<feature type="region of interest" description="Disordered" evidence="1">
    <location>
        <begin position="1"/>
        <end position="23"/>
    </location>
</feature>
<dbReference type="EMBL" id="OX451739">
    <property type="protein sequence ID" value="CAI8610271.1"/>
    <property type="molecule type" value="Genomic_DNA"/>
</dbReference>
<organism evidence="2 3">
    <name type="scientific">Vicia faba</name>
    <name type="common">Broad bean</name>
    <name type="synonym">Faba vulgaris</name>
    <dbReference type="NCBI Taxonomy" id="3906"/>
    <lineage>
        <taxon>Eukaryota</taxon>
        <taxon>Viridiplantae</taxon>
        <taxon>Streptophyta</taxon>
        <taxon>Embryophyta</taxon>
        <taxon>Tracheophyta</taxon>
        <taxon>Spermatophyta</taxon>
        <taxon>Magnoliopsida</taxon>
        <taxon>eudicotyledons</taxon>
        <taxon>Gunneridae</taxon>
        <taxon>Pentapetalae</taxon>
        <taxon>rosids</taxon>
        <taxon>fabids</taxon>
        <taxon>Fabales</taxon>
        <taxon>Fabaceae</taxon>
        <taxon>Papilionoideae</taxon>
        <taxon>50 kb inversion clade</taxon>
        <taxon>NPAAA clade</taxon>
        <taxon>Hologalegina</taxon>
        <taxon>IRL clade</taxon>
        <taxon>Fabeae</taxon>
        <taxon>Vicia</taxon>
    </lineage>
</organism>
<reference evidence="2 3" key="1">
    <citation type="submission" date="2023-01" db="EMBL/GenBank/DDBJ databases">
        <authorList>
            <person name="Kreplak J."/>
        </authorList>
    </citation>
    <scope>NUCLEOTIDE SEQUENCE [LARGE SCALE GENOMIC DNA]</scope>
</reference>
<dbReference type="AlphaFoldDB" id="A0AAV1AJ01"/>
<gene>
    <name evidence="2" type="ORF">VFH_IV174160</name>
</gene>
<name>A0AAV1AJ01_VICFA</name>